<dbReference type="InterPro" id="IPR043741">
    <property type="entry name" value="DUF5686"/>
</dbReference>
<dbReference type="AlphaFoldDB" id="A0A368N183"/>
<protein>
    <submittedName>
        <fullName evidence="2">Carboxypeptidase-like regulatory domain-containing protein</fullName>
    </submittedName>
</protein>
<accession>A0A368N183</accession>
<dbReference type="OrthoDB" id="983143at2"/>
<feature type="signal peptide" evidence="1">
    <location>
        <begin position="1"/>
        <end position="22"/>
    </location>
</feature>
<dbReference type="GO" id="GO:0004180">
    <property type="term" value="F:carboxypeptidase activity"/>
    <property type="evidence" value="ECO:0007669"/>
    <property type="project" value="UniProtKB-KW"/>
</dbReference>
<dbReference type="EMBL" id="QPIE01000002">
    <property type="protein sequence ID" value="RCU43930.1"/>
    <property type="molecule type" value="Genomic_DNA"/>
</dbReference>
<keyword evidence="2" id="KW-0645">Protease</keyword>
<keyword evidence="2" id="KW-0378">Hydrolase</keyword>
<evidence type="ECO:0000256" key="1">
    <source>
        <dbReference type="SAM" id="SignalP"/>
    </source>
</evidence>
<reference evidence="2 3" key="1">
    <citation type="submission" date="2018-07" db="EMBL/GenBank/DDBJ databases">
        <title>Chryseobacterium lacus sp. nov., isolated from lake water.</title>
        <authorList>
            <person name="Li C.-M."/>
        </authorList>
    </citation>
    <scope>NUCLEOTIDE SEQUENCE [LARGE SCALE GENOMIC DNA]</scope>
    <source>
        <strain evidence="2 3">YLOS41</strain>
    </source>
</reference>
<gene>
    <name evidence="2" type="ORF">DQ356_02565</name>
</gene>
<evidence type="ECO:0000313" key="3">
    <source>
        <dbReference type="Proteomes" id="UP000252172"/>
    </source>
</evidence>
<proteinExistence type="predicted"/>
<evidence type="ECO:0000313" key="2">
    <source>
        <dbReference type="EMBL" id="RCU43930.1"/>
    </source>
</evidence>
<keyword evidence="3" id="KW-1185">Reference proteome</keyword>
<comment type="caution">
    <text evidence="2">The sequence shown here is derived from an EMBL/GenBank/DDBJ whole genome shotgun (WGS) entry which is preliminary data.</text>
</comment>
<dbReference type="SUPFAM" id="SSF49464">
    <property type="entry name" value="Carboxypeptidase regulatory domain-like"/>
    <property type="match status" value="1"/>
</dbReference>
<keyword evidence="1" id="KW-0732">Signal</keyword>
<sequence length="855" mass="99405">MKILLLKIFLLLFPLFSLFGSAQQKEITGKIINSANGEALPYAKVYVTYADGSKRSASTDFDGFYSIPYDTVPDSLAVSLDGFEGKSFFIREDFQPEHHVTLQRKVAQNKNTKKAERTRERHIDEVVITKKKKKYKNPAFEIMEKVIERKPSNNPEKFDSYSYENYNRMEISISNFGKKMEKRKVVRDIKTIMETAKEVAGEDGKPVLPVFISENLSDYYYQKSPHQSTEIIKKTKIEGIGIEDGSMFTQLTSSTFVKYNFYNNNIRILGKDFVSPINDTYKLLYDYELVSKNHEIDGERYYLLNFKPKRESDLAFMGSMLINHGTYSLFRIDAEIMPTANINFIHSLKIQQEMMRLPEEDNWLPGKTRVFLETARPGKESVAVFLKYYSSIKDPVINQPINKEVFEKEIVVLENATTEDEAYWEQNRHSTMTAAEKKMYGMIKEVKNLPSLRTYLDVIEVLLNGYYKVGNISIGPYLYTLGYNDVEGLRLRAGFKTNQHFSKKWIFGGYLSYGFKDEKLKYGVHADYIISREPWIQAGVNYAHDLGQVAFQYEDFSVRMNNIFNAFTKNGKMSVRRPFWEDQYQAYFKMDVLNSLTQKITFKHATFDPLFDFAYHDPEQGIMNDYKTSELIAETVWRPGRRILQRANNTQLNLKDNIYNPLVTFRYHRGIKGVLDSDFDYNKFTLNVQQTVPMGILGRGEYSLTGGYIPGQLPYPLLENHLGNDFMFYNKYAFNMMRFFEFTSNRYASFQYIQNLEGLITNSLPLIRKLHWRNHVTFNYLIGSLDPKMMAGNSIGHNYFQGLQGKPYMEVGYGVSNIFRFLRVDFIHRLTHLNPLPDGRVPPKFGVTLSAHIKL</sequence>
<dbReference type="RefSeq" id="WP_114302912.1">
    <property type="nucleotide sequence ID" value="NZ_QPIE01000002.1"/>
</dbReference>
<feature type="chain" id="PRO_5017018055" evidence="1">
    <location>
        <begin position="23"/>
        <end position="855"/>
    </location>
</feature>
<name>A0A368N183_9FLAO</name>
<organism evidence="2 3">
    <name type="scientific">Chryseobacterium lacus</name>
    <dbReference type="NCBI Taxonomy" id="2058346"/>
    <lineage>
        <taxon>Bacteria</taxon>
        <taxon>Pseudomonadati</taxon>
        <taxon>Bacteroidota</taxon>
        <taxon>Flavobacteriia</taxon>
        <taxon>Flavobacteriales</taxon>
        <taxon>Weeksellaceae</taxon>
        <taxon>Chryseobacterium group</taxon>
        <taxon>Chryseobacterium</taxon>
    </lineage>
</organism>
<keyword evidence="2" id="KW-0121">Carboxypeptidase</keyword>
<dbReference type="Proteomes" id="UP000252172">
    <property type="component" value="Unassembled WGS sequence"/>
</dbReference>
<dbReference type="Pfam" id="PF18939">
    <property type="entry name" value="DUF5686"/>
    <property type="match status" value="1"/>
</dbReference>
<dbReference type="InterPro" id="IPR008969">
    <property type="entry name" value="CarboxyPept-like_regulatory"/>
</dbReference>